<comment type="caution">
    <text evidence="2">The sequence shown here is derived from an EMBL/GenBank/DDBJ whole genome shotgun (WGS) entry which is preliminary data.</text>
</comment>
<dbReference type="Proteomes" id="UP000287872">
    <property type="component" value="Unassembled WGS sequence"/>
</dbReference>
<dbReference type="Pfam" id="PF03559">
    <property type="entry name" value="Hexose_dehydrat"/>
    <property type="match status" value="2"/>
</dbReference>
<accession>A0A401UGT8</accession>
<evidence type="ECO:0000313" key="3">
    <source>
        <dbReference type="Proteomes" id="UP000287872"/>
    </source>
</evidence>
<dbReference type="EMBL" id="BHYK01000002">
    <property type="protein sequence ID" value="GCD08714.1"/>
    <property type="molecule type" value="Genomic_DNA"/>
</dbReference>
<dbReference type="RefSeq" id="WP_124997443.1">
    <property type="nucleotide sequence ID" value="NZ_BHYK01000002.1"/>
</dbReference>
<feature type="domain" description="dTDP-4-dehydro-6-deoxy-alpha-D-glucopyranose 2,3-dehydratase" evidence="1">
    <location>
        <begin position="261"/>
        <end position="460"/>
    </location>
</feature>
<sequence>MSSIFYDLMISWLTKEGLHSTKSLIKWIDEENSSLEVKIKRIYLDESKFWFYDKGYGKIINKNKSFFSISGIQQYQNGSLFIEQPIIIQQEIGFLGIICKQINGVLHFLMQAKIEPGNINKVQLSPTIQATKSNFMQKHGGEKPAFLEYFIKATPHQTLVDQLQSEQSSRFLKKRNRNVILIVDAPIIEPLTHRWMTLGQIKQFMRQDNIVNMDTRTVLSCIPFSLMDTDNNELKEIENKCKDITLLRSLTGVANQHILTEIFHTFNNHKMFSDIETMLTDLYSLKHWHMEDKAFVCDKPFPFHVIFCDICIQGREVSNWTQPLFEATGISTFGLIYCVEDGIKKFLVNAKSEIGCFDGVELGATIQDEGIDERGKDEISILFYKKLFAKEGIAVDILLSEEGGRFYHEQNRNVIIEIQKSEISLDLPHGYFWCDYKTLNTLVQINNCLNIQLRNLLSLLEV</sequence>
<name>A0A401UGT8_9CLOT</name>
<gene>
    <name evidence="2" type="ORF">Ctaglu_03370</name>
</gene>
<dbReference type="Gene3D" id="3.90.79.40">
    <property type="entry name" value="EvaA sugar 2,3-dehydratase subunit"/>
    <property type="match status" value="2"/>
</dbReference>
<proteinExistence type="predicted"/>
<dbReference type="InterPro" id="IPR038153">
    <property type="entry name" value="EvaA-like_sf"/>
</dbReference>
<reference evidence="2 3" key="1">
    <citation type="submission" date="2018-11" db="EMBL/GenBank/DDBJ databases">
        <title>Genome sequencing and assembly of Clostridium tagluense strain A121.</title>
        <authorList>
            <person name="Murakami T."/>
            <person name="Segawa T."/>
            <person name="Shcherbakova V.A."/>
            <person name="Mori H."/>
            <person name="Yoshimura Y."/>
        </authorList>
    </citation>
    <scope>NUCLEOTIDE SEQUENCE [LARGE SCALE GENOMIC DNA]</scope>
    <source>
        <strain evidence="2 3">A121</strain>
    </source>
</reference>
<dbReference type="AlphaFoldDB" id="A0A401UGT8"/>
<evidence type="ECO:0000313" key="2">
    <source>
        <dbReference type="EMBL" id="GCD08714.1"/>
    </source>
</evidence>
<keyword evidence="3" id="KW-1185">Reference proteome</keyword>
<organism evidence="2 3">
    <name type="scientific">Clostridium tagluense</name>
    <dbReference type="NCBI Taxonomy" id="360422"/>
    <lineage>
        <taxon>Bacteria</taxon>
        <taxon>Bacillati</taxon>
        <taxon>Bacillota</taxon>
        <taxon>Clostridia</taxon>
        <taxon>Eubacteriales</taxon>
        <taxon>Clostridiaceae</taxon>
        <taxon>Clostridium</taxon>
    </lineage>
</organism>
<feature type="domain" description="dTDP-4-dehydro-6-deoxy-alpha-D-glucopyranose 2,3-dehydratase" evidence="1">
    <location>
        <begin position="22"/>
        <end position="222"/>
    </location>
</feature>
<evidence type="ECO:0000259" key="1">
    <source>
        <dbReference type="Pfam" id="PF03559"/>
    </source>
</evidence>
<dbReference type="InterPro" id="IPR005212">
    <property type="entry name" value="EvaA-like"/>
</dbReference>
<dbReference type="GO" id="GO:0016829">
    <property type="term" value="F:lyase activity"/>
    <property type="evidence" value="ECO:0007669"/>
    <property type="project" value="InterPro"/>
</dbReference>
<protein>
    <submittedName>
        <fullName evidence="2">DNDP-4-keto-6-deoxy-glucose-2,3-dehydratase</fullName>
    </submittedName>
</protein>
<dbReference type="OrthoDB" id="9814961at2"/>